<evidence type="ECO:0000259" key="3">
    <source>
        <dbReference type="Pfam" id="PF25917"/>
    </source>
</evidence>
<dbReference type="EMBL" id="BAABRO010000001">
    <property type="protein sequence ID" value="GAA5505293.1"/>
    <property type="molecule type" value="Genomic_DNA"/>
</dbReference>
<dbReference type="RefSeq" id="WP_345682343.1">
    <property type="nucleotide sequence ID" value="NZ_BAABRO010000001.1"/>
</dbReference>
<feature type="coiled-coil region" evidence="1">
    <location>
        <begin position="137"/>
        <end position="171"/>
    </location>
</feature>
<dbReference type="Gene3D" id="2.40.50.100">
    <property type="match status" value="1"/>
</dbReference>
<evidence type="ECO:0000313" key="5">
    <source>
        <dbReference type="Proteomes" id="UP001416858"/>
    </source>
</evidence>
<evidence type="ECO:0000313" key="4">
    <source>
        <dbReference type="EMBL" id="GAA5505293.1"/>
    </source>
</evidence>
<reference evidence="4 5" key="1">
    <citation type="submission" date="2024-02" db="EMBL/GenBank/DDBJ databases">
        <title>Rhodopirellula caenicola NBRC 110016.</title>
        <authorList>
            <person name="Ichikawa N."/>
            <person name="Katano-Makiyama Y."/>
            <person name="Hidaka K."/>
        </authorList>
    </citation>
    <scope>NUCLEOTIDE SEQUENCE [LARGE SCALE GENOMIC DNA]</scope>
    <source>
        <strain evidence="4 5">NBRC 110016</strain>
    </source>
</reference>
<dbReference type="PANTHER" id="PTHR30469">
    <property type="entry name" value="MULTIDRUG RESISTANCE PROTEIN MDTA"/>
    <property type="match status" value="1"/>
</dbReference>
<sequence length="481" mass="53523">MANPSTRELGVLRRCNEKEYSMKSAVRWGTWGKRLLVIPPIVLAVVAYAWLVKHSPPLTAKTEAETSRMLETMVVQRMDVRPKVSGYGTAKYARSWRAVTQVEGRIDQIHPELRPGSMIQEGEVLLEIDDSDYRSLVDQLNATIDQQDAEIEQLEQSIENAKKSLALENEALGVVQREFDREQTLLSRQAGSGSAIDSKRRELLVQQKAVQDLENSIALIGPQVKALQAARRQSEVQKTQAQRDIERTTITAPFRMRVGEVQLEVGQYVSVGENLFEGYSGAEMEVEAQLSLYDIHRLLVAEVDRTKIDEQFTQAAFREAFAFDAVVNVAGSELTESYKGRFLRVREVVDAQTKMVGFVVGVENVPPPQQEHPQPPLLEGVFCDVDVFGTTLSDQVVIPRRAIRNGSVYLLDDQNRLTTQDVELTFTQDDYAVVASGLNGGERLVIANPSPAIIGMLVEPIEAKEAAEELIASVEATDTDL</sequence>
<dbReference type="PANTHER" id="PTHR30469:SF12">
    <property type="entry name" value="MULTIDRUG RESISTANCE PROTEIN MDTA"/>
    <property type="match status" value="1"/>
</dbReference>
<dbReference type="Gene3D" id="2.40.30.170">
    <property type="match status" value="1"/>
</dbReference>
<protein>
    <submittedName>
        <fullName evidence="4">Multidrug resistance protein MdtA</fullName>
    </submittedName>
</protein>
<feature type="transmembrane region" description="Helical" evidence="2">
    <location>
        <begin position="31"/>
        <end position="51"/>
    </location>
</feature>
<organism evidence="4 5">
    <name type="scientific">Novipirellula caenicola</name>
    <dbReference type="NCBI Taxonomy" id="1536901"/>
    <lineage>
        <taxon>Bacteria</taxon>
        <taxon>Pseudomonadati</taxon>
        <taxon>Planctomycetota</taxon>
        <taxon>Planctomycetia</taxon>
        <taxon>Pirellulales</taxon>
        <taxon>Pirellulaceae</taxon>
        <taxon>Novipirellula</taxon>
    </lineage>
</organism>
<feature type="coiled-coil region" evidence="1">
    <location>
        <begin position="196"/>
        <end position="244"/>
    </location>
</feature>
<evidence type="ECO:0000256" key="1">
    <source>
        <dbReference type="SAM" id="Coils"/>
    </source>
</evidence>
<dbReference type="InterPro" id="IPR058625">
    <property type="entry name" value="MdtA-like_BSH"/>
</dbReference>
<name>A0ABP9VMA5_9BACT</name>
<keyword evidence="1" id="KW-0175">Coiled coil</keyword>
<proteinExistence type="predicted"/>
<comment type="caution">
    <text evidence="4">The sequence shown here is derived from an EMBL/GenBank/DDBJ whole genome shotgun (WGS) entry which is preliminary data.</text>
</comment>
<dbReference type="Gene3D" id="1.10.287.470">
    <property type="entry name" value="Helix hairpin bin"/>
    <property type="match status" value="1"/>
</dbReference>
<keyword evidence="5" id="KW-1185">Reference proteome</keyword>
<keyword evidence="2" id="KW-0812">Transmembrane</keyword>
<dbReference type="Proteomes" id="UP001416858">
    <property type="component" value="Unassembled WGS sequence"/>
</dbReference>
<dbReference type="Gene3D" id="2.40.420.20">
    <property type="match status" value="1"/>
</dbReference>
<dbReference type="Pfam" id="PF25917">
    <property type="entry name" value="BSH_RND"/>
    <property type="match status" value="1"/>
</dbReference>
<keyword evidence="2" id="KW-0472">Membrane</keyword>
<dbReference type="SUPFAM" id="SSF111369">
    <property type="entry name" value="HlyD-like secretion proteins"/>
    <property type="match status" value="1"/>
</dbReference>
<gene>
    <name evidence="4" type="primary">mdtA_3</name>
    <name evidence="4" type="ORF">Rcae01_00737</name>
</gene>
<accession>A0ABP9VMA5</accession>
<feature type="domain" description="Multidrug resistance protein MdtA-like barrel-sandwich hybrid" evidence="3">
    <location>
        <begin position="100"/>
        <end position="274"/>
    </location>
</feature>
<keyword evidence="2" id="KW-1133">Transmembrane helix</keyword>
<evidence type="ECO:0000256" key="2">
    <source>
        <dbReference type="SAM" id="Phobius"/>
    </source>
</evidence>